<reference evidence="1" key="1">
    <citation type="submission" date="2014-11" db="EMBL/GenBank/DDBJ databases">
        <authorList>
            <person name="Amaro Gonzalez C."/>
        </authorList>
    </citation>
    <scope>NUCLEOTIDE SEQUENCE</scope>
</reference>
<protein>
    <submittedName>
        <fullName evidence="1">Uncharacterized protein</fullName>
    </submittedName>
</protein>
<dbReference type="AlphaFoldDB" id="A0A0E9PYJ8"/>
<evidence type="ECO:0000313" key="1">
    <source>
        <dbReference type="EMBL" id="JAH09337.1"/>
    </source>
</evidence>
<accession>A0A0E9PYJ8</accession>
<dbReference type="EMBL" id="GBXM01099240">
    <property type="protein sequence ID" value="JAH09337.1"/>
    <property type="molecule type" value="Transcribed_RNA"/>
</dbReference>
<sequence>MKAPGFASTLTALYFIPEAREIQFFFLTINYVINMF</sequence>
<organism evidence="1">
    <name type="scientific">Anguilla anguilla</name>
    <name type="common">European freshwater eel</name>
    <name type="synonym">Muraena anguilla</name>
    <dbReference type="NCBI Taxonomy" id="7936"/>
    <lineage>
        <taxon>Eukaryota</taxon>
        <taxon>Metazoa</taxon>
        <taxon>Chordata</taxon>
        <taxon>Craniata</taxon>
        <taxon>Vertebrata</taxon>
        <taxon>Euteleostomi</taxon>
        <taxon>Actinopterygii</taxon>
        <taxon>Neopterygii</taxon>
        <taxon>Teleostei</taxon>
        <taxon>Anguilliformes</taxon>
        <taxon>Anguillidae</taxon>
        <taxon>Anguilla</taxon>
    </lineage>
</organism>
<name>A0A0E9PYJ8_ANGAN</name>
<proteinExistence type="predicted"/>
<reference evidence="1" key="2">
    <citation type="journal article" date="2015" name="Fish Shellfish Immunol.">
        <title>Early steps in the European eel (Anguilla anguilla)-Vibrio vulnificus interaction in the gills: Role of the RtxA13 toxin.</title>
        <authorList>
            <person name="Callol A."/>
            <person name="Pajuelo D."/>
            <person name="Ebbesson L."/>
            <person name="Teles M."/>
            <person name="MacKenzie S."/>
            <person name="Amaro C."/>
        </authorList>
    </citation>
    <scope>NUCLEOTIDE SEQUENCE</scope>
</reference>